<gene>
    <name evidence="1" type="ORF">UFOPK1874_01066</name>
</gene>
<sequence>MTVEYQIDSAGRQRKVVLLDPKAPFLVILKNARYARGLPRARYWYGSPCYWMIPLDVTVHVILPQVIARPLPRCARLLRLTSTRWDRSWLDSDSPITLGRFSYAIIRPLLAPENNRKISLHQKAQ</sequence>
<name>A0A6J6ICP7_9ZZZZ</name>
<dbReference type="EMBL" id="CAEZUX010000151">
    <property type="protein sequence ID" value="CAB4621304.1"/>
    <property type="molecule type" value="Genomic_DNA"/>
</dbReference>
<protein>
    <submittedName>
        <fullName evidence="1">Unannotated protein</fullName>
    </submittedName>
</protein>
<accession>A0A6J6ICP7</accession>
<evidence type="ECO:0000313" key="1">
    <source>
        <dbReference type="EMBL" id="CAB4621304.1"/>
    </source>
</evidence>
<organism evidence="1">
    <name type="scientific">freshwater metagenome</name>
    <dbReference type="NCBI Taxonomy" id="449393"/>
    <lineage>
        <taxon>unclassified sequences</taxon>
        <taxon>metagenomes</taxon>
        <taxon>ecological metagenomes</taxon>
    </lineage>
</organism>
<dbReference type="AlphaFoldDB" id="A0A6J6ICP7"/>
<reference evidence="1" key="1">
    <citation type="submission" date="2020-05" db="EMBL/GenBank/DDBJ databases">
        <authorList>
            <person name="Chiriac C."/>
            <person name="Salcher M."/>
            <person name="Ghai R."/>
            <person name="Kavagutti S V."/>
        </authorList>
    </citation>
    <scope>NUCLEOTIDE SEQUENCE</scope>
</reference>
<proteinExistence type="predicted"/>